<dbReference type="Proteomes" id="UP000176755">
    <property type="component" value="Unassembled WGS sequence"/>
</dbReference>
<evidence type="ECO:0000313" key="2">
    <source>
        <dbReference type="EMBL" id="OGZ18630.1"/>
    </source>
</evidence>
<sequence>MIGTAIAFISSSFYSFSSQVKELPILLLVNKIYHTSKKNQAQYQKIANQAIFWYKSYLCFLLFALASSISRFVSNRFLVL</sequence>
<accession>A0A1G2DZY2</accession>
<name>A0A1G2DZY2_9BACT</name>
<keyword evidence="1" id="KW-0472">Membrane</keyword>
<evidence type="ECO:0000256" key="1">
    <source>
        <dbReference type="SAM" id="Phobius"/>
    </source>
</evidence>
<reference evidence="2 3" key="1">
    <citation type="journal article" date="2016" name="Nat. Commun.">
        <title>Thousands of microbial genomes shed light on interconnected biogeochemical processes in an aquifer system.</title>
        <authorList>
            <person name="Anantharaman K."/>
            <person name="Brown C.T."/>
            <person name="Hug L.A."/>
            <person name="Sharon I."/>
            <person name="Castelle C.J."/>
            <person name="Probst A.J."/>
            <person name="Thomas B.C."/>
            <person name="Singh A."/>
            <person name="Wilkins M.J."/>
            <person name="Karaoz U."/>
            <person name="Brodie E.L."/>
            <person name="Williams K.H."/>
            <person name="Hubbard S.S."/>
            <person name="Banfield J.F."/>
        </authorList>
    </citation>
    <scope>NUCLEOTIDE SEQUENCE [LARGE SCALE GENOMIC DNA]</scope>
</reference>
<keyword evidence="1" id="KW-1133">Transmembrane helix</keyword>
<evidence type="ECO:0000313" key="3">
    <source>
        <dbReference type="Proteomes" id="UP000176755"/>
    </source>
</evidence>
<protein>
    <submittedName>
        <fullName evidence="2">Uncharacterized protein</fullName>
    </submittedName>
</protein>
<dbReference type="AlphaFoldDB" id="A0A1G2DZY2"/>
<gene>
    <name evidence="2" type="ORF">A2175_02675</name>
</gene>
<comment type="caution">
    <text evidence="2">The sequence shown here is derived from an EMBL/GenBank/DDBJ whole genome shotgun (WGS) entry which is preliminary data.</text>
</comment>
<dbReference type="STRING" id="1801663.A2175_02675"/>
<organism evidence="2 3">
    <name type="scientific">Candidatus Nealsonbacteria bacterium RBG_13_42_11</name>
    <dbReference type="NCBI Taxonomy" id="1801663"/>
    <lineage>
        <taxon>Bacteria</taxon>
        <taxon>Candidatus Nealsoniibacteriota</taxon>
    </lineage>
</organism>
<feature type="transmembrane region" description="Helical" evidence="1">
    <location>
        <begin position="52"/>
        <end position="73"/>
    </location>
</feature>
<proteinExistence type="predicted"/>
<keyword evidence="1" id="KW-0812">Transmembrane</keyword>
<dbReference type="EMBL" id="MHLY01000009">
    <property type="protein sequence ID" value="OGZ18630.1"/>
    <property type="molecule type" value="Genomic_DNA"/>
</dbReference>